<gene>
    <name evidence="1" type="ORF">BHM03_00019736</name>
</gene>
<organism evidence="1">
    <name type="scientific">Ensete ventricosum</name>
    <name type="common">Abyssinian banana</name>
    <name type="synonym">Musa ensete</name>
    <dbReference type="NCBI Taxonomy" id="4639"/>
    <lineage>
        <taxon>Eukaryota</taxon>
        <taxon>Viridiplantae</taxon>
        <taxon>Streptophyta</taxon>
        <taxon>Embryophyta</taxon>
        <taxon>Tracheophyta</taxon>
        <taxon>Spermatophyta</taxon>
        <taxon>Magnoliopsida</taxon>
        <taxon>Liliopsida</taxon>
        <taxon>Zingiberales</taxon>
        <taxon>Musaceae</taxon>
        <taxon>Ensete</taxon>
    </lineage>
</organism>
<reference evidence="1" key="1">
    <citation type="journal article" date="2018" name="Data Brief">
        <title>Genome sequence data from 17 accessions of Ensete ventricosum, a staple food crop for millions in Ethiopia.</title>
        <authorList>
            <person name="Yemataw Z."/>
            <person name="Muzemil S."/>
            <person name="Ambachew D."/>
            <person name="Tripathi L."/>
            <person name="Tesfaye K."/>
            <person name="Chala A."/>
            <person name="Farbos A."/>
            <person name="O'Neill P."/>
            <person name="Moore K."/>
            <person name="Grant M."/>
            <person name="Studholme D.J."/>
        </authorList>
    </citation>
    <scope>NUCLEOTIDE SEQUENCE [LARGE SCALE GENOMIC DNA]</scope>
    <source>
        <tissue evidence="1">Leaf</tissue>
    </source>
</reference>
<dbReference type="EMBL" id="KV875818">
    <property type="protein sequence ID" value="RZR73067.1"/>
    <property type="molecule type" value="Genomic_DNA"/>
</dbReference>
<accession>A0A445MFK6</accession>
<proteinExistence type="predicted"/>
<sequence>MRKAKVAGGLPKRYWLMANGFVIVSRYGLSIEGSTGSSRCVFWLCLGSAQRTILRCLFDTSGSCIIDRHRGNVLI</sequence>
<protein>
    <submittedName>
        <fullName evidence="1">Uncharacterized protein</fullName>
    </submittedName>
</protein>
<dbReference type="AlphaFoldDB" id="A0A445MFK6"/>
<dbReference type="Proteomes" id="UP000290560">
    <property type="component" value="Unassembled WGS sequence"/>
</dbReference>
<evidence type="ECO:0000313" key="1">
    <source>
        <dbReference type="EMBL" id="RZR73067.1"/>
    </source>
</evidence>
<name>A0A445MFK6_ENSVE</name>